<dbReference type="KEGG" id="tah:SU86_002635"/>
<protein>
    <recommendedName>
        <fullName evidence="1">NodB homology domain-containing protein</fullName>
    </recommendedName>
</protein>
<dbReference type="STRING" id="1603555.SU86_002635"/>
<feature type="domain" description="NodB homology" evidence="1">
    <location>
        <begin position="565"/>
        <end position="791"/>
    </location>
</feature>
<proteinExistence type="predicted"/>
<dbReference type="AlphaFoldDB" id="A0A3G1B142"/>
<accession>A0A3G1B142</accession>
<dbReference type="SUPFAM" id="SSF88713">
    <property type="entry name" value="Glycoside hydrolase/deacetylase"/>
    <property type="match status" value="2"/>
</dbReference>
<dbReference type="RefSeq" id="WP_048188097.1">
    <property type="nucleotide sequence ID" value="NZ_CP011097.1"/>
</dbReference>
<dbReference type="GeneID" id="24875285"/>
<reference evidence="2 3" key="1">
    <citation type="journal article" date="2016" name="Sci. Rep.">
        <title>A novel ammonia-oxidizing archaeon from wastewater treatment plant: Its enrichment, physiological and genomic characteristics.</title>
        <authorList>
            <person name="Li Y."/>
            <person name="Ding K."/>
            <person name="Wen X."/>
            <person name="Zhang B."/>
            <person name="Shen B."/>
            <person name="Yang Y."/>
        </authorList>
    </citation>
    <scope>NUCLEOTIDE SEQUENCE [LARGE SCALE GENOMIC DNA]</scope>
    <source>
        <strain evidence="2 3">SAT1</strain>
    </source>
</reference>
<gene>
    <name evidence="2" type="ORF">SU86_002635</name>
</gene>
<evidence type="ECO:0000313" key="2">
    <source>
        <dbReference type="EMBL" id="AJZ75459.1"/>
    </source>
</evidence>
<sequence>MKFALIVVLAMFCVIIPQAFAQEKTGSLDVFIKTENNDRLYPQGISIKVYQDLGTKPIQEIQSFENNPFTISSLALNHRYKVEVYMNSMYASTGFVDVKKEKETLEITIKNLGGMRLNIFYKDSETPLAGAKVLIKSHDGKQWDYTETDQNGQTIRKWLYPSVKEGDFYIAEISIGSNIKYVYSPIRLQPNLAQEFKIVTKWPTIVDKLITVEVYNSTKNKVTKQDGAFIAQLFDSKKNKVAETLVTDKGLAHFSKLKIGNYALHIKQKDSTAQTKSLASKKITITDEIETLKIYLNNPEMNNPYLNCNCVAFRLDDIQDYYLAPAQIEIISTFGKKETPLTVGIIGGVIGEDQRIVTTVKNGLVAKSPIEVANHSWNNRVVATVPKADQDKLIQDTNEKINKIFGVTPTTFIPPENKFNNDTLNILKTRGFTHISYDASTVEPPLFKKSSFYHFPILPSTANLNAQTGYWVAVNNSKILEKIDESIFEYGYVVVMMHPYEFSLFENGYYVNKVNATKIAELESLIDVIKSQNLKIVTIGDIQNFDKPTSTKTEEPKPEGTQNCNCVAFRLDNVQDFWLNDVQNTIFDTFDQSKTPLTFAVIGKFIGDDPKAVGHIKEKFETKSQIRIASKGWEYVDHTSYDKEKQKASIKQTNDKIKKIFGKNNIVFSPPYDTFNKDTLDAARESKIIYFSSSITKDPQPFPTDSIKHIPNTLSFTNLIDDDPFYSGTIPQKAQAKIQASIKQYGFAVISLQPSDLAVKTDAFKNEINSENLELLKAILSDLKSNQINTVMLESIPDSLDVIVIPDWIKNNAKWWSEGKIGNSDFTKGLQYLIEQDVIKIPQTAPGSPTQKIPDWIKNNAKWWSEGKIGNGDFVKGIQYLVQNGIIVV</sequence>
<dbReference type="GO" id="GO:0016810">
    <property type="term" value="F:hydrolase activity, acting on carbon-nitrogen (but not peptide) bonds"/>
    <property type="evidence" value="ECO:0007669"/>
    <property type="project" value="InterPro"/>
</dbReference>
<keyword evidence="3" id="KW-1185">Reference proteome</keyword>
<dbReference type="GO" id="GO:0005975">
    <property type="term" value="P:carbohydrate metabolic process"/>
    <property type="evidence" value="ECO:0007669"/>
    <property type="project" value="InterPro"/>
</dbReference>
<feature type="domain" description="NodB homology" evidence="1">
    <location>
        <begin position="309"/>
        <end position="537"/>
    </location>
</feature>
<dbReference type="PANTHER" id="PTHR10587">
    <property type="entry name" value="GLYCOSYL TRANSFERASE-RELATED"/>
    <property type="match status" value="1"/>
</dbReference>
<dbReference type="Gene3D" id="3.20.20.370">
    <property type="entry name" value="Glycoside hydrolase/deacetylase"/>
    <property type="match status" value="2"/>
</dbReference>
<dbReference type="Pfam" id="PF01522">
    <property type="entry name" value="Polysacc_deac_1"/>
    <property type="match status" value="2"/>
</dbReference>
<dbReference type="InterPro" id="IPR002509">
    <property type="entry name" value="NODB_dom"/>
</dbReference>
<organism evidence="2 3">
    <name type="scientific">Candidatus Nitrosotenuis cloacae</name>
    <dbReference type="NCBI Taxonomy" id="1603555"/>
    <lineage>
        <taxon>Archaea</taxon>
        <taxon>Nitrososphaerota</taxon>
        <taxon>Candidatus Nitrosotenuis</taxon>
    </lineage>
</organism>
<dbReference type="OrthoDB" id="306789at2157"/>
<evidence type="ECO:0000313" key="3">
    <source>
        <dbReference type="Proteomes" id="UP000266745"/>
    </source>
</evidence>
<name>A0A3G1B142_9ARCH</name>
<dbReference type="Proteomes" id="UP000266745">
    <property type="component" value="Chromosome"/>
</dbReference>
<dbReference type="PROSITE" id="PS51677">
    <property type="entry name" value="NODB"/>
    <property type="match status" value="2"/>
</dbReference>
<dbReference type="InterPro" id="IPR050248">
    <property type="entry name" value="Polysacc_deacetylase_ArnD"/>
</dbReference>
<evidence type="ECO:0000259" key="1">
    <source>
        <dbReference type="PROSITE" id="PS51677"/>
    </source>
</evidence>
<dbReference type="EMBL" id="CP011097">
    <property type="protein sequence ID" value="AJZ75459.1"/>
    <property type="molecule type" value="Genomic_DNA"/>
</dbReference>
<dbReference type="InterPro" id="IPR011330">
    <property type="entry name" value="Glyco_hydro/deAcase_b/a-brl"/>
</dbReference>